<feature type="domain" description="Tyr recombinase" evidence="9">
    <location>
        <begin position="123"/>
        <end position="305"/>
    </location>
</feature>
<evidence type="ECO:0000259" key="10">
    <source>
        <dbReference type="PROSITE" id="PS51900"/>
    </source>
</evidence>
<dbReference type="SUPFAM" id="SSF56349">
    <property type="entry name" value="DNA breaking-rejoining enzymes"/>
    <property type="match status" value="1"/>
</dbReference>
<dbReference type="PANTHER" id="PTHR30349">
    <property type="entry name" value="PHAGE INTEGRASE-RELATED"/>
    <property type="match status" value="1"/>
</dbReference>
<dbReference type="PROSITE" id="PS51900">
    <property type="entry name" value="CB"/>
    <property type="match status" value="1"/>
</dbReference>
<evidence type="ECO:0000256" key="8">
    <source>
        <dbReference type="ARBA" id="ARBA00023306"/>
    </source>
</evidence>
<name>A0A3B1CEG2_9ZZZZ</name>
<feature type="domain" description="Core-binding (CB)" evidence="10">
    <location>
        <begin position="9"/>
        <end position="102"/>
    </location>
</feature>
<keyword evidence="4" id="KW-0159">Chromosome partition</keyword>
<dbReference type="InterPro" id="IPR050090">
    <property type="entry name" value="Tyrosine_recombinase_XerCD"/>
</dbReference>
<dbReference type="NCBIfam" id="NF001399">
    <property type="entry name" value="PRK00283.1"/>
    <property type="match status" value="1"/>
</dbReference>
<dbReference type="CDD" id="cd00798">
    <property type="entry name" value="INT_XerDC_C"/>
    <property type="match status" value="1"/>
</dbReference>
<dbReference type="InterPro" id="IPR004107">
    <property type="entry name" value="Integrase_SAM-like_N"/>
</dbReference>
<dbReference type="GO" id="GO:0007059">
    <property type="term" value="P:chromosome segregation"/>
    <property type="evidence" value="ECO:0007669"/>
    <property type="project" value="UniProtKB-KW"/>
</dbReference>
<dbReference type="EMBL" id="UOGE01000018">
    <property type="protein sequence ID" value="VAX17135.1"/>
    <property type="molecule type" value="Genomic_DNA"/>
</dbReference>
<dbReference type="InterPro" id="IPR023009">
    <property type="entry name" value="Tyrosine_recombinase_XerC/XerD"/>
</dbReference>
<dbReference type="Pfam" id="PF00589">
    <property type="entry name" value="Phage_integrase"/>
    <property type="match status" value="1"/>
</dbReference>
<dbReference type="GO" id="GO:0006310">
    <property type="term" value="P:DNA recombination"/>
    <property type="evidence" value="ECO:0007669"/>
    <property type="project" value="UniProtKB-KW"/>
</dbReference>
<dbReference type="HAMAP" id="MF_01808">
    <property type="entry name" value="Recomb_XerC_XerD"/>
    <property type="match status" value="1"/>
</dbReference>
<comment type="subcellular location">
    <subcellularLocation>
        <location evidence="1">Cytoplasm</location>
    </subcellularLocation>
</comment>
<keyword evidence="3" id="KW-0132">Cell division</keyword>
<keyword evidence="2" id="KW-0963">Cytoplasm</keyword>
<dbReference type="PANTHER" id="PTHR30349:SF77">
    <property type="entry name" value="TYROSINE RECOMBINASE XERC"/>
    <property type="match status" value="1"/>
</dbReference>
<proteinExistence type="inferred from homology"/>
<evidence type="ECO:0000259" key="9">
    <source>
        <dbReference type="PROSITE" id="PS51898"/>
    </source>
</evidence>
<dbReference type="InterPro" id="IPR010998">
    <property type="entry name" value="Integrase_recombinase_N"/>
</dbReference>
<dbReference type="InterPro" id="IPR002104">
    <property type="entry name" value="Integrase_catalytic"/>
</dbReference>
<dbReference type="GO" id="GO:0003677">
    <property type="term" value="F:DNA binding"/>
    <property type="evidence" value="ECO:0007669"/>
    <property type="project" value="UniProtKB-KW"/>
</dbReference>
<evidence type="ECO:0000256" key="6">
    <source>
        <dbReference type="ARBA" id="ARBA00023125"/>
    </source>
</evidence>
<evidence type="ECO:0000256" key="4">
    <source>
        <dbReference type="ARBA" id="ARBA00022829"/>
    </source>
</evidence>
<organism evidence="11">
    <name type="scientific">hydrothermal vent metagenome</name>
    <dbReference type="NCBI Taxonomy" id="652676"/>
    <lineage>
        <taxon>unclassified sequences</taxon>
        <taxon>metagenomes</taxon>
        <taxon>ecological metagenomes</taxon>
    </lineage>
</organism>
<keyword evidence="7" id="KW-0233">DNA recombination</keyword>
<sequence>MSKSSDEQKPENRFAEMFLDRMMAEKNASFHTIRAYRLDINQFFAFLRSVRFWSGANSEKDLARIEAKHIRKFMGNLHLQKLSPATMERKISTLRAFFHFLVATGILKNNPAKNVALPSKPKTTPDFLTPDEVFMLVEEPKGEKRIDVRDRAILEIMYATGARVSEVAALSVVDIDFDRKFVTLKGKGNKERLAPFGAKADKALKTLLAGCGKAAPDKLGEPLFLNPGGARLSVRSLHSIVKSRGLKAGVDRPVAPHKLRHTFATHLLDGGADLRAIQEMLGHSSLSTTQKYTHVSLKKIMQVYDDAHPRAIIKNKR</sequence>
<keyword evidence="8" id="KW-0131">Cell cycle</keyword>
<keyword evidence="5" id="KW-0229">DNA integration</keyword>
<dbReference type="Gene3D" id="1.10.443.10">
    <property type="entry name" value="Intergrase catalytic core"/>
    <property type="match status" value="1"/>
</dbReference>
<dbReference type="Gene3D" id="1.10.150.130">
    <property type="match status" value="1"/>
</dbReference>
<dbReference type="InterPro" id="IPR044068">
    <property type="entry name" value="CB"/>
</dbReference>
<dbReference type="InterPro" id="IPR011010">
    <property type="entry name" value="DNA_brk_join_enz"/>
</dbReference>
<evidence type="ECO:0000256" key="3">
    <source>
        <dbReference type="ARBA" id="ARBA00022618"/>
    </source>
</evidence>
<dbReference type="AlphaFoldDB" id="A0A3B1CEG2"/>
<dbReference type="GO" id="GO:0015074">
    <property type="term" value="P:DNA integration"/>
    <property type="evidence" value="ECO:0007669"/>
    <property type="project" value="UniProtKB-KW"/>
</dbReference>
<dbReference type="Pfam" id="PF02899">
    <property type="entry name" value="Phage_int_SAM_1"/>
    <property type="match status" value="1"/>
</dbReference>
<evidence type="ECO:0000256" key="1">
    <source>
        <dbReference type="ARBA" id="ARBA00004496"/>
    </source>
</evidence>
<accession>A0A3B1CEG2</accession>
<dbReference type="GO" id="GO:0005737">
    <property type="term" value="C:cytoplasm"/>
    <property type="evidence" value="ECO:0007669"/>
    <property type="project" value="UniProtKB-SubCell"/>
</dbReference>
<evidence type="ECO:0000256" key="7">
    <source>
        <dbReference type="ARBA" id="ARBA00023172"/>
    </source>
</evidence>
<dbReference type="GO" id="GO:0051301">
    <property type="term" value="P:cell division"/>
    <property type="evidence" value="ECO:0007669"/>
    <property type="project" value="UniProtKB-KW"/>
</dbReference>
<reference evidence="11" key="1">
    <citation type="submission" date="2018-06" db="EMBL/GenBank/DDBJ databases">
        <authorList>
            <person name="Zhirakovskaya E."/>
        </authorList>
    </citation>
    <scope>NUCLEOTIDE SEQUENCE</scope>
</reference>
<gene>
    <name evidence="11" type="ORF">MNBD_NITROSPINAE02-1336</name>
</gene>
<dbReference type="PROSITE" id="PS51898">
    <property type="entry name" value="TYR_RECOMBINASE"/>
    <property type="match status" value="1"/>
</dbReference>
<evidence type="ECO:0000313" key="11">
    <source>
        <dbReference type="EMBL" id="VAX17135.1"/>
    </source>
</evidence>
<evidence type="ECO:0000256" key="2">
    <source>
        <dbReference type="ARBA" id="ARBA00022490"/>
    </source>
</evidence>
<keyword evidence="6" id="KW-0238">DNA-binding</keyword>
<protein>
    <submittedName>
        <fullName evidence="11">Site-specific tyrosine recombinase XerC</fullName>
    </submittedName>
</protein>
<dbReference type="InterPro" id="IPR013762">
    <property type="entry name" value="Integrase-like_cat_sf"/>
</dbReference>
<evidence type="ECO:0000256" key="5">
    <source>
        <dbReference type="ARBA" id="ARBA00022908"/>
    </source>
</evidence>